<accession>A0A8E6B1A9</accession>
<dbReference type="InterPro" id="IPR001478">
    <property type="entry name" value="PDZ"/>
</dbReference>
<feature type="domain" description="PDZ" evidence="11">
    <location>
        <begin position="843"/>
        <end position="899"/>
    </location>
</feature>
<feature type="active site" description="Charge relay system" evidence="8">
    <location>
        <position position="1089"/>
    </location>
</feature>
<evidence type="ECO:0000256" key="3">
    <source>
        <dbReference type="ARBA" id="ARBA00022490"/>
    </source>
</evidence>
<feature type="chain" id="PRO_5034581890" description="Tricorn protease homolog" evidence="10">
    <location>
        <begin position="22"/>
        <end position="1143"/>
    </location>
</feature>
<evidence type="ECO:0000256" key="8">
    <source>
        <dbReference type="PIRSR" id="PIRSR036421-1"/>
    </source>
</evidence>
<evidence type="ECO:0000256" key="1">
    <source>
        <dbReference type="ARBA" id="ARBA00004496"/>
    </source>
</evidence>
<dbReference type="InterPro" id="IPR011042">
    <property type="entry name" value="6-blade_b-propeller_TolB-like"/>
</dbReference>
<dbReference type="GO" id="GO:0008236">
    <property type="term" value="F:serine-type peptidase activity"/>
    <property type="evidence" value="ECO:0007669"/>
    <property type="project" value="UniProtKB-UniRule"/>
</dbReference>
<comment type="subcellular location">
    <subcellularLocation>
        <location evidence="1 7">Cytoplasm</location>
    </subcellularLocation>
</comment>
<evidence type="ECO:0000256" key="7">
    <source>
        <dbReference type="PIRNR" id="PIRNR036421"/>
    </source>
</evidence>
<evidence type="ECO:0000256" key="10">
    <source>
        <dbReference type="SAM" id="SignalP"/>
    </source>
</evidence>
<dbReference type="SUPFAM" id="SSF52096">
    <property type="entry name" value="ClpP/crotonase"/>
    <property type="match status" value="1"/>
</dbReference>
<gene>
    <name evidence="12" type="ORF">KIH39_13610</name>
</gene>
<keyword evidence="5 7" id="KW-0378">Hydrolase</keyword>
<dbReference type="InterPro" id="IPR005151">
    <property type="entry name" value="Tail-specific_protease"/>
</dbReference>
<dbReference type="Gene3D" id="3.90.226.10">
    <property type="entry name" value="2-enoyl-CoA Hydratase, Chain A, domain 1"/>
    <property type="match status" value="1"/>
</dbReference>
<dbReference type="CDD" id="cd07562">
    <property type="entry name" value="Peptidase_S41_TRI"/>
    <property type="match status" value="1"/>
</dbReference>
<dbReference type="Proteomes" id="UP000676194">
    <property type="component" value="Chromosome"/>
</dbReference>
<dbReference type="PANTHER" id="PTHR43253:SF1">
    <property type="entry name" value="TRICORN PROTEASE HOMOLOG 2-RELATED"/>
    <property type="match status" value="1"/>
</dbReference>
<dbReference type="SMART" id="SM00228">
    <property type="entry name" value="PDZ"/>
    <property type="match status" value="1"/>
</dbReference>
<sequence length="1143" mass="125187">MSTFRCAIPLIIMAFCQIAHAAEPIRLPNNPSLSPDGKTLVFDWNGDIWSVASTGGVAKPLTTNSARDTQPKFSPNGQQIAFISDRNGGNQVFVMPAIGGTPRQVTFNSAGFTLLEWTPDGKGLLVESTRDGGYGRRASDRLFVIPLSTDPKARPAEQMVFDDYASAATISPNGQSLLFNREGTERWRKGYKGSQGAQVWVYNRDSKAFNKLIDDGFNNFWPLWNPKGDSFYYVSGANKTYNLMESNGKATRQITKYTDDGVVTPCISRDGSTIVFRQLFDFYRIEPGKNEVPSKIEILRDDDRPIERIDRRVLTTATQCSFTPDGLEIAFIAGGDVWVMDTELREPKRITRTPEEERGVVFAPDGKSILFVSDMNGKSDIYRATRGDESKLWLQQDSFKIEPVTSVGDVLGSIKFSPDGTKIAYIRNRGNLWIADADGKEPKEFVHSWNAPDYDWSPDGKWMVYAVDDNDFNSDIWVKPLDNSRPEFNLSRHPYNDHSPVWSPDGKVIAWVGARDKKDNFNLHFVYLSKEDDEKSSREKSLEKAIEKLQKGRGPLAPFSKKVSDEQQPEPIPMPREQGKEPAKTEQPRSTTPVRRSTGVVIDFDGIYDRIRRVRVEPVGALLFSPDSKKIAYANGGSTYTIEIPDNLTPNLMSAQVASGAKWLRSGTIVGLVGGVPTALSAGSAAPVTTAAPAPKQGGGGRKGGNFQAPQGGGAAATASPGRYAFTAYQDVDIAKKYQAAFEMAWRIMRDNWYDSRLGNRDWNAVKAKYLPVAETTDLETLQTLVQMMLGELNGSHLGFTPGGRGGPAGVQNAEGAGASWRETTAYFGARFDPSFAGPGWKVKDTLPGTPADQKKTKLNPGDVVVAVDGKVIDNAIDPTVYLNGNPNRDVTLKVKAPDGAERDVTLRPISMAAARLGNSIYNKMIDSNIATVNKLSGGKLGYLHIKAMDESSFHRFEESLYNAGAGKEGLLIDVRENGGGSTADLLLTALTQPRHAIAVPRDGGPGYPQDRTVFASWNKPIVVLCNQNSFSNAEIFSHAIKILNRGHLVGVPTAGGVVSTGAAQIMDVGTLRLPFRGWFKIDDGEDEELNGAVPHFIVWPQPGDMAKGKDDQLAKAVEVLLKDVQDEKGKPKPTLRKSSERK</sequence>
<dbReference type="Pfam" id="PF14684">
    <property type="entry name" value="Tricorn_C1"/>
    <property type="match status" value="1"/>
</dbReference>
<dbReference type="GO" id="GO:0006508">
    <property type="term" value="P:proteolysis"/>
    <property type="evidence" value="ECO:0007669"/>
    <property type="project" value="UniProtKB-UniRule"/>
</dbReference>
<feature type="compositionally biased region" description="Low complexity" evidence="9">
    <location>
        <begin position="685"/>
        <end position="695"/>
    </location>
</feature>
<feature type="signal peptide" evidence="10">
    <location>
        <begin position="1"/>
        <end position="21"/>
    </location>
</feature>
<feature type="region of interest" description="Disordered" evidence="9">
    <location>
        <begin position="555"/>
        <end position="596"/>
    </location>
</feature>
<dbReference type="Gene3D" id="2.120.10.30">
    <property type="entry name" value="TolB, C-terminal domain"/>
    <property type="match status" value="1"/>
</dbReference>
<evidence type="ECO:0000256" key="6">
    <source>
        <dbReference type="ARBA" id="ARBA00022825"/>
    </source>
</evidence>
<protein>
    <recommendedName>
        <fullName evidence="7">Tricorn protease homolog</fullName>
        <ecNumber evidence="7">3.4.21.-</ecNumber>
    </recommendedName>
</protein>
<dbReference type="InterPro" id="IPR028204">
    <property type="entry name" value="Tricorn_C1"/>
</dbReference>
<keyword evidence="13" id="KW-1185">Reference proteome</keyword>
<dbReference type="Pfam" id="PF26549">
    <property type="entry name" value="Tricorn_N"/>
    <property type="match status" value="1"/>
</dbReference>
<proteinExistence type="inferred from homology"/>
<keyword evidence="10" id="KW-0732">Signal</keyword>
<evidence type="ECO:0000256" key="2">
    <source>
        <dbReference type="ARBA" id="ARBA00008524"/>
    </source>
</evidence>
<dbReference type="EC" id="3.4.21.-" evidence="7"/>
<dbReference type="GO" id="GO:0005737">
    <property type="term" value="C:cytoplasm"/>
    <property type="evidence" value="ECO:0007669"/>
    <property type="project" value="UniProtKB-SubCell"/>
</dbReference>
<dbReference type="PIRSF" id="PIRSF036421">
    <property type="entry name" value="Tricorn_protease"/>
    <property type="match status" value="1"/>
</dbReference>
<feature type="region of interest" description="Disordered" evidence="9">
    <location>
        <begin position="684"/>
        <end position="718"/>
    </location>
</feature>
<dbReference type="SUPFAM" id="SSF50156">
    <property type="entry name" value="PDZ domain-like"/>
    <property type="match status" value="1"/>
</dbReference>
<evidence type="ECO:0000256" key="4">
    <source>
        <dbReference type="ARBA" id="ARBA00022670"/>
    </source>
</evidence>
<dbReference type="KEGG" id="tsph:KIH39_13610"/>
<dbReference type="EMBL" id="CP074694">
    <property type="protein sequence ID" value="QVL29907.1"/>
    <property type="molecule type" value="Genomic_DNA"/>
</dbReference>
<feature type="active site" description="Nucleophile" evidence="8">
    <location>
        <position position="1032"/>
    </location>
</feature>
<dbReference type="Gene3D" id="2.30.42.10">
    <property type="match status" value="1"/>
</dbReference>
<keyword evidence="6 7" id="KW-0720">Serine protease</keyword>
<dbReference type="Gene3D" id="3.30.750.44">
    <property type="match status" value="1"/>
</dbReference>
<dbReference type="SMART" id="SM00245">
    <property type="entry name" value="TSPc"/>
    <property type="match status" value="1"/>
</dbReference>
<name>A0A8E6B1A9_9BACT</name>
<keyword evidence="4 7" id="KW-0645">Protease</keyword>
<feature type="compositionally biased region" description="Basic and acidic residues" evidence="9">
    <location>
        <begin position="577"/>
        <end position="587"/>
    </location>
</feature>
<evidence type="ECO:0000259" key="11">
    <source>
        <dbReference type="PROSITE" id="PS50106"/>
    </source>
</evidence>
<reference evidence="12" key="1">
    <citation type="submission" date="2021-05" db="EMBL/GenBank/DDBJ databases">
        <title>Complete genome sequence of the cellulolytic planctomycete Telmatocola sphagniphila SP2T and characterization of the first cellulase from planctomycetes.</title>
        <authorList>
            <person name="Rakitin A.L."/>
            <person name="Beletsky A.V."/>
            <person name="Naumoff D.G."/>
            <person name="Kulichevskaya I.S."/>
            <person name="Mardanov A.V."/>
            <person name="Ravin N.V."/>
            <person name="Dedysh S.N."/>
        </authorList>
    </citation>
    <scope>NUCLEOTIDE SEQUENCE</scope>
    <source>
        <strain evidence="12">SP2T</strain>
    </source>
</reference>
<dbReference type="AlphaFoldDB" id="A0A8E6B1A9"/>
<comment type="similarity">
    <text evidence="2 7">Belongs to the peptidase S41B family.</text>
</comment>
<dbReference type="PROSITE" id="PS50106">
    <property type="entry name" value="PDZ"/>
    <property type="match status" value="1"/>
</dbReference>
<dbReference type="RefSeq" id="WP_213493789.1">
    <property type="nucleotide sequence ID" value="NZ_CP074694.1"/>
</dbReference>
<dbReference type="Pfam" id="PF03572">
    <property type="entry name" value="Peptidase_S41"/>
    <property type="match status" value="1"/>
</dbReference>
<dbReference type="InterPro" id="IPR012393">
    <property type="entry name" value="Tricorn_protease"/>
</dbReference>
<evidence type="ECO:0000313" key="12">
    <source>
        <dbReference type="EMBL" id="QVL29907.1"/>
    </source>
</evidence>
<dbReference type="InterPro" id="IPR036034">
    <property type="entry name" value="PDZ_sf"/>
</dbReference>
<evidence type="ECO:0000256" key="5">
    <source>
        <dbReference type="ARBA" id="ARBA00022801"/>
    </source>
</evidence>
<keyword evidence="3 7" id="KW-0963">Cytoplasm</keyword>
<dbReference type="InterPro" id="IPR029045">
    <property type="entry name" value="ClpP/crotonase-like_dom_sf"/>
</dbReference>
<dbReference type="Gene3D" id="2.120.10.60">
    <property type="entry name" value="Tricorn protease N-terminal domain"/>
    <property type="match status" value="2"/>
</dbReference>
<organism evidence="12 13">
    <name type="scientific">Telmatocola sphagniphila</name>
    <dbReference type="NCBI Taxonomy" id="1123043"/>
    <lineage>
        <taxon>Bacteria</taxon>
        <taxon>Pseudomonadati</taxon>
        <taxon>Planctomycetota</taxon>
        <taxon>Planctomycetia</taxon>
        <taxon>Gemmatales</taxon>
        <taxon>Gemmataceae</taxon>
    </lineage>
</organism>
<dbReference type="SUPFAM" id="SSF69304">
    <property type="entry name" value="Tricorn protease N-terminal domain"/>
    <property type="match status" value="2"/>
</dbReference>
<comment type="function">
    <text evidence="7">Degrades oligopeptides.</text>
</comment>
<feature type="compositionally biased region" description="Low complexity" evidence="9">
    <location>
        <begin position="705"/>
        <end position="718"/>
    </location>
</feature>
<dbReference type="Pfam" id="PF26550">
    <property type="entry name" value="Tricorn_2nd"/>
    <property type="match status" value="1"/>
</dbReference>
<feature type="active site" description="Charge relay system" evidence="8">
    <location>
        <position position="797"/>
    </location>
</feature>
<evidence type="ECO:0000256" key="9">
    <source>
        <dbReference type="SAM" id="MobiDB-lite"/>
    </source>
</evidence>
<dbReference type="PANTHER" id="PTHR43253">
    <property type="entry name" value="TRICORN PROTEASE HOMOLOG 2-RELATED"/>
    <property type="match status" value="1"/>
</dbReference>
<evidence type="ECO:0000313" key="13">
    <source>
        <dbReference type="Proteomes" id="UP000676194"/>
    </source>
</evidence>